<evidence type="ECO:0000313" key="2">
    <source>
        <dbReference type="EMBL" id="OQD98504.1"/>
    </source>
</evidence>
<feature type="compositionally biased region" description="Basic and acidic residues" evidence="1">
    <location>
        <begin position="12"/>
        <end position="21"/>
    </location>
</feature>
<organism evidence="2 3">
    <name type="scientific">Penicillium solitum</name>
    <dbReference type="NCBI Taxonomy" id="60172"/>
    <lineage>
        <taxon>Eukaryota</taxon>
        <taxon>Fungi</taxon>
        <taxon>Dikarya</taxon>
        <taxon>Ascomycota</taxon>
        <taxon>Pezizomycotina</taxon>
        <taxon>Eurotiomycetes</taxon>
        <taxon>Eurotiomycetidae</taxon>
        <taxon>Eurotiales</taxon>
        <taxon>Aspergillaceae</taxon>
        <taxon>Penicillium</taxon>
    </lineage>
</organism>
<name>A0A1V6RA85_9EURO</name>
<reference evidence="3" key="1">
    <citation type="journal article" date="2017" name="Nat. Microbiol.">
        <title>Global analysis of biosynthetic gene clusters reveals vast potential of secondary metabolite production in Penicillium species.</title>
        <authorList>
            <person name="Nielsen J.C."/>
            <person name="Grijseels S."/>
            <person name="Prigent S."/>
            <person name="Ji B."/>
            <person name="Dainat J."/>
            <person name="Nielsen K.F."/>
            <person name="Frisvad J.C."/>
            <person name="Workman M."/>
            <person name="Nielsen J."/>
        </authorList>
    </citation>
    <scope>NUCLEOTIDE SEQUENCE [LARGE SCALE GENOMIC DNA]</scope>
    <source>
        <strain evidence="3">IBT 29525</strain>
    </source>
</reference>
<proteinExistence type="predicted"/>
<protein>
    <submittedName>
        <fullName evidence="2">Uncharacterized protein</fullName>
    </submittedName>
</protein>
<accession>A0A1V6RA85</accession>
<evidence type="ECO:0000313" key="3">
    <source>
        <dbReference type="Proteomes" id="UP000191612"/>
    </source>
</evidence>
<dbReference type="AlphaFoldDB" id="A0A1V6RA85"/>
<gene>
    <name evidence="2" type="ORF">PENSOL_c009G09922</name>
</gene>
<keyword evidence="3" id="KW-1185">Reference proteome</keyword>
<dbReference type="Proteomes" id="UP000191612">
    <property type="component" value="Unassembled WGS sequence"/>
</dbReference>
<comment type="caution">
    <text evidence="2">The sequence shown here is derived from an EMBL/GenBank/DDBJ whole genome shotgun (WGS) entry which is preliminary data.</text>
</comment>
<feature type="region of interest" description="Disordered" evidence="1">
    <location>
        <begin position="1"/>
        <end position="32"/>
    </location>
</feature>
<sequence length="103" mass="11549">MLRNPPRTWNHRAGDNLRSDKALGAGAEQEDPSFIRRPVEGIGINEMDYNKIVSNPQATRYVVNFMQQTGLLQQFQHVGVEEDDDDELTGLAAMDLGVKDDGY</sequence>
<dbReference type="EMBL" id="MDYO01000009">
    <property type="protein sequence ID" value="OQD98504.1"/>
    <property type="molecule type" value="Genomic_DNA"/>
</dbReference>
<evidence type="ECO:0000256" key="1">
    <source>
        <dbReference type="SAM" id="MobiDB-lite"/>
    </source>
</evidence>